<dbReference type="PANTHER" id="PTHR43640:SF1">
    <property type="entry name" value="THIOREDOXIN-DEPENDENT PEROXIREDOXIN"/>
    <property type="match status" value="1"/>
</dbReference>
<dbReference type="AlphaFoldDB" id="A0A7C2K0Z4"/>
<evidence type="ECO:0000313" key="2">
    <source>
        <dbReference type="EMBL" id="HEN16925.1"/>
    </source>
</evidence>
<dbReference type="InterPro" id="IPR000866">
    <property type="entry name" value="AhpC/TSA"/>
</dbReference>
<protein>
    <submittedName>
        <fullName evidence="2">Thioredoxin family protein</fullName>
    </submittedName>
</protein>
<dbReference type="GO" id="GO:0016209">
    <property type="term" value="F:antioxidant activity"/>
    <property type="evidence" value="ECO:0007669"/>
    <property type="project" value="InterPro"/>
</dbReference>
<dbReference type="EMBL" id="DSOK01000433">
    <property type="protein sequence ID" value="HEN16925.1"/>
    <property type="molecule type" value="Genomic_DNA"/>
</dbReference>
<organism evidence="2">
    <name type="scientific">Schlesneria paludicola</name>
    <dbReference type="NCBI Taxonomy" id="360056"/>
    <lineage>
        <taxon>Bacteria</taxon>
        <taxon>Pseudomonadati</taxon>
        <taxon>Planctomycetota</taxon>
        <taxon>Planctomycetia</taxon>
        <taxon>Planctomycetales</taxon>
        <taxon>Planctomycetaceae</taxon>
        <taxon>Schlesneria</taxon>
    </lineage>
</organism>
<name>A0A7C2K0Z4_9PLAN</name>
<feature type="domain" description="Thioredoxin" evidence="1">
    <location>
        <begin position="9"/>
        <end position="164"/>
    </location>
</feature>
<dbReference type="PROSITE" id="PS51352">
    <property type="entry name" value="THIOREDOXIN_2"/>
    <property type="match status" value="1"/>
</dbReference>
<dbReference type="Gene3D" id="3.40.30.10">
    <property type="entry name" value="Glutaredoxin"/>
    <property type="match status" value="1"/>
</dbReference>
<comment type="caution">
    <text evidence="2">The sequence shown here is derived from an EMBL/GenBank/DDBJ whole genome shotgun (WGS) entry which is preliminary data.</text>
</comment>
<dbReference type="SUPFAM" id="SSF52833">
    <property type="entry name" value="Thioredoxin-like"/>
    <property type="match status" value="1"/>
</dbReference>
<dbReference type="InterPro" id="IPR047262">
    <property type="entry name" value="PRX-like1"/>
</dbReference>
<dbReference type="GO" id="GO:0016491">
    <property type="term" value="F:oxidoreductase activity"/>
    <property type="evidence" value="ECO:0007669"/>
    <property type="project" value="InterPro"/>
</dbReference>
<gene>
    <name evidence="2" type="ORF">ENQ76_15805</name>
</gene>
<sequence length="198" mass="21258">MVQTASTMLPLGTKAPDFSLPNVDGKTVSLRDVSGGKGLLVMFLCNHCPFVKHLRSALAAFGKEYQAKGLKIVAISSNDIESHPDDSPDKMAAEAKAVGYTFPYLYDATQEVAKAYKAACTPDFYLFDANLALVYRGQFDDSRPSNGKPVTGADLRAAADAVLAGKAPLPEQRPSIGCNIKWKPGREPAYFTGQPAKE</sequence>
<dbReference type="InterPro" id="IPR013766">
    <property type="entry name" value="Thioredoxin_domain"/>
</dbReference>
<dbReference type="Pfam" id="PF00578">
    <property type="entry name" value="AhpC-TSA"/>
    <property type="match status" value="1"/>
</dbReference>
<dbReference type="PANTHER" id="PTHR43640">
    <property type="entry name" value="OS07G0260300 PROTEIN"/>
    <property type="match status" value="1"/>
</dbReference>
<proteinExistence type="predicted"/>
<dbReference type="InterPro" id="IPR036249">
    <property type="entry name" value="Thioredoxin-like_sf"/>
</dbReference>
<evidence type="ECO:0000259" key="1">
    <source>
        <dbReference type="PROSITE" id="PS51352"/>
    </source>
</evidence>
<reference evidence="2" key="1">
    <citation type="journal article" date="2020" name="mSystems">
        <title>Genome- and Community-Level Interaction Insights into Carbon Utilization and Element Cycling Functions of Hydrothermarchaeota in Hydrothermal Sediment.</title>
        <authorList>
            <person name="Zhou Z."/>
            <person name="Liu Y."/>
            <person name="Xu W."/>
            <person name="Pan J."/>
            <person name="Luo Z.H."/>
            <person name="Li M."/>
        </authorList>
    </citation>
    <scope>NUCLEOTIDE SEQUENCE [LARGE SCALE GENOMIC DNA]</scope>
    <source>
        <strain evidence="2">SpSt-339</strain>
    </source>
</reference>
<accession>A0A7C2K0Z4</accession>
<dbReference type="CDD" id="cd02969">
    <property type="entry name" value="PRX_like1"/>
    <property type="match status" value="1"/>
</dbReference>